<organism evidence="10 11">
    <name type="scientific">Novosphingobium kalidii</name>
    <dbReference type="NCBI Taxonomy" id="3230299"/>
    <lineage>
        <taxon>Bacteria</taxon>
        <taxon>Pseudomonadati</taxon>
        <taxon>Pseudomonadota</taxon>
        <taxon>Alphaproteobacteria</taxon>
        <taxon>Sphingomonadales</taxon>
        <taxon>Sphingomonadaceae</taxon>
        <taxon>Novosphingobium</taxon>
    </lineage>
</organism>
<keyword evidence="7" id="KW-0812">Transmembrane</keyword>
<dbReference type="Gene3D" id="1.10.287.130">
    <property type="match status" value="1"/>
</dbReference>
<dbReference type="Pfam" id="PF02518">
    <property type="entry name" value="HATPase_c"/>
    <property type="match status" value="1"/>
</dbReference>
<evidence type="ECO:0000256" key="5">
    <source>
        <dbReference type="ARBA" id="ARBA00022777"/>
    </source>
</evidence>
<protein>
    <recommendedName>
        <fullName evidence="2">histidine kinase</fullName>
        <ecNumber evidence="2">2.7.13.3</ecNumber>
    </recommendedName>
</protein>
<dbReference type="InterPro" id="IPR011006">
    <property type="entry name" value="CheY-like_superfamily"/>
</dbReference>
<evidence type="ECO:0000259" key="9">
    <source>
        <dbReference type="PROSITE" id="PS50110"/>
    </source>
</evidence>
<dbReference type="InterPro" id="IPR004358">
    <property type="entry name" value="Sig_transdc_His_kin-like_C"/>
</dbReference>
<proteinExistence type="predicted"/>
<comment type="catalytic activity">
    <reaction evidence="1">
        <text>ATP + protein L-histidine = ADP + protein N-phospho-L-histidine.</text>
        <dbReference type="EC" id="2.7.13.3"/>
    </reaction>
</comment>
<evidence type="ECO:0000256" key="6">
    <source>
        <dbReference type="PROSITE-ProRule" id="PRU00169"/>
    </source>
</evidence>
<reference evidence="10 11" key="1">
    <citation type="submission" date="2024-07" db="EMBL/GenBank/DDBJ databases">
        <title>Novosphingobium kalidii RD2P27.</title>
        <authorList>
            <person name="Sun J.-Q."/>
        </authorList>
    </citation>
    <scope>NUCLEOTIDE SEQUENCE [LARGE SCALE GENOMIC DNA]</scope>
    <source>
        <strain evidence="10 11">RD2P27</strain>
    </source>
</reference>
<dbReference type="Pfam" id="PF00072">
    <property type="entry name" value="Response_reg"/>
    <property type="match status" value="1"/>
</dbReference>
<dbReference type="SUPFAM" id="SSF52172">
    <property type="entry name" value="CheY-like"/>
    <property type="match status" value="1"/>
</dbReference>
<evidence type="ECO:0000256" key="3">
    <source>
        <dbReference type="ARBA" id="ARBA00022553"/>
    </source>
</evidence>
<keyword evidence="3 6" id="KW-0597">Phosphoprotein</keyword>
<dbReference type="InterPro" id="IPR003594">
    <property type="entry name" value="HATPase_dom"/>
</dbReference>
<dbReference type="Pfam" id="PF00512">
    <property type="entry name" value="HisKA"/>
    <property type="match status" value="1"/>
</dbReference>
<dbReference type="PROSITE" id="PS50110">
    <property type="entry name" value="RESPONSE_REGULATORY"/>
    <property type="match status" value="1"/>
</dbReference>
<feature type="domain" description="Response regulatory" evidence="9">
    <location>
        <begin position="348"/>
        <end position="463"/>
    </location>
</feature>
<dbReference type="CDD" id="cd16922">
    <property type="entry name" value="HATPase_EvgS-ArcB-TorS-like"/>
    <property type="match status" value="1"/>
</dbReference>
<evidence type="ECO:0000313" key="11">
    <source>
        <dbReference type="Proteomes" id="UP001548713"/>
    </source>
</evidence>
<keyword evidence="10" id="KW-0067">ATP-binding</keyword>
<dbReference type="SUPFAM" id="SSF55874">
    <property type="entry name" value="ATPase domain of HSP90 chaperone/DNA topoisomerase II/histidine kinase"/>
    <property type="match status" value="1"/>
</dbReference>
<gene>
    <name evidence="10" type="ORF">ABVV53_03715</name>
</gene>
<dbReference type="InterPro" id="IPR036097">
    <property type="entry name" value="HisK_dim/P_sf"/>
</dbReference>
<sequence>MADRTPDRLNTITGRFALVVVAIIVAVIVALQVSGARIGLFLALSLLPAVIACAVMRAHARDKTALKKSEHRVNLLLKEVEAHHQTERELKKAKEVAEAANLAKSRYLVSVSHEIRSPLNSIYGYSQLLERGLHVSPSDAAKVIRRSSEHLTNLVEGLLDISQVESGVLRISMDTVRLPALLDQIANMFRPQADAKGIAFHFERPEHLPDFVRTDQKRLRQILINLLSNAIKFTPRGSVTLRVQYRSQLAIMDVIDTGIGISQDDIQQIFEPFERGGNPDAHRQKGVGLGLSITHALVRILGGDLAVQSEPGKGSQFTVKLMLGQVATAQPDPSPAESLTGYEGKRRKVLVVDDDPAQTAVIRSLLEPLGFVVFDAPNGMRGFEIAVQERPDLVLLDISMPGQNGWDVCAQIRAELGPECRIVMVSANAHEFQQGRDGRAHHDLFLKKPVELDAILDAVSDLLSLQWVGAASEGGAHLSTVEDLPPLPSAAAEIRAEIERAAIIGHVRGVESAIRELEARFPEAAPHAARLHGQLDRFDLKMLLKTVRAFR</sequence>
<evidence type="ECO:0000256" key="4">
    <source>
        <dbReference type="ARBA" id="ARBA00022679"/>
    </source>
</evidence>
<keyword evidence="10" id="KW-0547">Nucleotide-binding</keyword>
<dbReference type="PANTHER" id="PTHR43047:SF72">
    <property type="entry name" value="OSMOSENSING HISTIDINE PROTEIN KINASE SLN1"/>
    <property type="match status" value="1"/>
</dbReference>
<dbReference type="EC" id="2.7.13.3" evidence="2"/>
<dbReference type="PRINTS" id="PR00344">
    <property type="entry name" value="BCTRLSENSOR"/>
</dbReference>
<dbReference type="SMART" id="SM00387">
    <property type="entry name" value="HATPase_c"/>
    <property type="match status" value="1"/>
</dbReference>
<dbReference type="EMBL" id="JBEWLY010000008">
    <property type="protein sequence ID" value="MET1754568.1"/>
    <property type="molecule type" value="Genomic_DNA"/>
</dbReference>
<dbReference type="CDD" id="cd00082">
    <property type="entry name" value="HisKA"/>
    <property type="match status" value="1"/>
</dbReference>
<dbReference type="GO" id="GO:0005524">
    <property type="term" value="F:ATP binding"/>
    <property type="evidence" value="ECO:0007669"/>
    <property type="project" value="UniProtKB-KW"/>
</dbReference>
<dbReference type="InterPro" id="IPR003661">
    <property type="entry name" value="HisK_dim/P_dom"/>
</dbReference>
<keyword evidence="4" id="KW-0808">Transferase</keyword>
<dbReference type="SMART" id="SM00448">
    <property type="entry name" value="REC"/>
    <property type="match status" value="1"/>
</dbReference>
<name>A0ABV2CY84_9SPHN</name>
<dbReference type="SMART" id="SM00388">
    <property type="entry name" value="HisKA"/>
    <property type="match status" value="1"/>
</dbReference>
<evidence type="ECO:0000256" key="1">
    <source>
        <dbReference type="ARBA" id="ARBA00000085"/>
    </source>
</evidence>
<dbReference type="Gene3D" id="3.40.50.2300">
    <property type="match status" value="1"/>
</dbReference>
<comment type="caution">
    <text evidence="10">The sequence shown here is derived from an EMBL/GenBank/DDBJ whole genome shotgun (WGS) entry which is preliminary data.</text>
</comment>
<feature type="transmembrane region" description="Helical" evidence="7">
    <location>
        <begin position="12"/>
        <end position="32"/>
    </location>
</feature>
<dbReference type="Gene3D" id="3.30.565.10">
    <property type="entry name" value="Histidine kinase-like ATPase, C-terminal domain"/>
    <property type="match status" value="1"/>
</dbReference>
<keyword evidence="11" id="KW-1185">Reference proteome</keyword>
<dbReference type="RefSeq" id="WP_353982995.1">
    <property type="nucleotide sequence ID" value="NZ_JBEWLY010000008.1"/>
</dbReference>
<feature type="modified residue" description="4-aspartylphosphate" evidence="6">
    <location>
        <position position="397"/>
    </location>
</feature>
<dbReference type="InterPro" id="IPR005467">
    <property type="entry name" value="His_kinase_dom"/>
</dbReference>
<accession>A0ABV2CY84</accession>
<dbReference type="InterPro" id="IPR001789">
    <property type="entry name" value="Sig_transdc_resp-reg_receiver"/>
</dbReference>
<keyword evidence="7" id="KW-0472">Membrane</keyword>
<evidence type="ECO:0000256" key="2">
    <source>
        <dbReference type="ARBA" id="ARBA00012438"/>
    </source>
</evidence>
<evidence type="ECO:0000256" key="7">
    <source>
        <dbReference type="SAM" id="Phobius"/>
    </source>
</evidence>
<evidence type="ECO:0000313" key="10">
    <source>
        <dbReference type="EMBL" id="MET1754568.1"/>
    </source>
</evidence>
<dbReference type="SUPFAM" id="SSF47384">
    <property type="entry name" value="Homodimeric domain of signal transducing histidine kinase"/>
    <property type="match status" value="1"/>
</dbReference>
<dbReference type="InterPro" id="IPR036890">
    <property type="entry name" value="HATPase_C_sf"/>
</dbReference>
<dbReference type="CDD" id="cd00156">
    <property type="entry name" value="REC"/>
    <property type="match status" value="1"/>
</dbReference>
<keyword evidence="7" id="KW-1133">Transmembrane helix</keyword>
<evidence type="ECO:0000259" key="8">
    <source>
        <dbReference type="PROSITE" id="PS50109"/>
    </source>
</evidence>
<dbReference type="PROSITE" id="PS50109">
    <property type="entry name" value="HIS_KIN"/>
    <property type="match status" value="1"/>
</dbReference>
<keyword evidence="5" id="KW-0418">Kinase</keyword>
<dbReference type="PANTHER" id="PTHR43047">
    <property type="entry name" value="TWO-COMPONENT HISTIDINE PROTEIN KINASE"/>
    <property type="match status" value="1"/>
</dbReference>
<feature type="domain" description="Histidine kinase" evidence="8">
    <location>
        <begin position="110"/>
        <end position="325"/>
    </location>
</feature>
<dbReference type="Proteomes" id="UP001548713">
    <property type="component" value="Unassembled WGS sequence"/>
</dbReference>